<organism evidence="1 2">
    <name type="scientific">Flavobacterium myungsuense</name>
    <dbReference type="NCBI Taxonomy" id="651823"/>
    <lineage>
        <taxon>Bacteria</taxon>
        <taxon>Pseudomonadati</taxon>
        <taxon>Bacteroidota</taxon>
        <taxon>Flavobacteriia</taxon>
        <taxon>Flavobacteriales</taxon>
        <taxon>Flavobacteriaceae</taxon>
        <taxon>Flavobacterium</taxon>
    </lineage>
</organism>
<proteinExistence type="predicted"/>
<gene>
    <name evidence="1" type="ORF">ACFQ0S_07230</name>
</gene>
<accession>A0ABW3J2B5</accession>
<evidence type="ECO:0000313" key="2">
    <source>
        <dbReference type="Proteomes" id="UP001597051"/>
    </source>
</evidence>
<dbReference type="Proteomes" id="UP001597051">
    <property type="component" value="Unassembled WGS sequence"/>
</dbReference>
<name>A0ABW3J2B5_9FLAO</name>
<keyword evidence="2" id="KW-1185">Reference proteome</keyword>
<evidence type="ECO:0000313" key="1">
    <source>
        <dbReference type="EMBL" id="MFD0984268.1"/>
    </source>
</evidence>
<dbReference type="EMBL" id="JBHTIZ010000017">
    <property type="protein sequence ID" value="MFD0984268.1"/>
    <property type="molecule type" value="Genomic_DNA"/>
</dbReference>
<dbReference type="RefSeq" id="WP_379755754.1">
    <property type="nucleotide sequence ID" value="NZ_JBHSYB010000023.1"/>
</dbReference>
<protein>
    <submittedName>
        <fullName evidence="1">Uncharacterized protein</fullName>
    </submittedName>
</protein>
<sequence>MKTATHNTTIKNSFSGIRTIVLFVLLVSSSFTMVGQNKNEVVPITVTFEVVTSDDTVTASQSNVTTNSSMNFVSWFMGTKQTPNANQSADAAVSQKKQMINSGIAPNRLLIKAFLKKASNYSSTIA</sequence>
<comment type="caution">
    <text evidence="1">The sequence shown here is derived from an EMBL/GenBank/DDBJ whole genome shotgun (WGS) entry which is preliminary data.</text>
</comment>
<reference evidence="2" key="1">
    <citation type="journal article" date="2019" name="Int. J. Syst. Evol. Microbiol.">
        <title>The Global Catalogue of Microorganisms (GCM) 10K type strain sequencing project: providing services to taxonomists for standard genome sequencing and annotation.</title>
        <authorList>
            <consortium name="The Broad Institute Genomics Platform"/>
            <consortium name="The Broad Institute Genome Sequencing Center for Infectious Disease"/>
            <person name="Wu L."/>
            <person name="Ma J."/>
        </authorList>
    </citation>
    <scope>NUCLEOTIDE SEQUENCE [LARGE SCALE GENOMIC DNA]</scope>
    <source>
        <strain evidence="2">CECT 7649</strain>
    </source>
</reference>